<dbReference type="InterPro" id="IPR006578">
    <property type="entry name" value="MADF-dom"/>
</dbReference>
<evidence type="ECO:0000259" key="4">
    <source>
        <dbReference type="PROSITE" id="PS51031"/>
    </source>
</evidence>
<feature type="domain" description="BESS" evidence="4">
    <location>
        <begin position="212"/>
        <end position="251"/>
    </location>
</feature>
<dbReference type="Pfam" id="PF02944">
    <property type="entry name" value="BESS"/>
    <property type="match status" value="1"/>
</dbReference>
<dbReference type="GO" id="GO:0005634">
    <property type="term" value="C:nucleus"/>
    <property type="evidence" value="ECO:0007669"/>
    <property type="project" value="UniProtKB-SubCell"/>
</dbReference>
<dbReference type="AlphaFoldDB" id="A0AAE1CTN3"/>
<dbReference type="PANTHER" id="PTHR12243">
    <property type="entry name" value="MADF DOMAIN TRANSCRIPTION FACTOR"/>
    <property type="match status" value="1"/>
</dbReference>
<feature type="region of interest" description="Disordered" evidence="2">
    <location>
        <begin position="121"/>
        <end position="141"/>
    </location>
</feature>
<dbReference type="PROSITE" id="PS51029">
    <property type="entry name" value="MADF"/>
    <property type="match status" value="1"/>
</dbReference>
<evidence type="ECO:0000259" key="3">
    <source>
        <dbReference type="PROSITE" id="PS51029"/>
    </source>
</evidence>
<feature type="domain" description="MADF" evidence="3">
    <location>
        <begin position="5"/>
        <end position="97"/>
    </location>
</feature>
<keyword evidence="1" id="KW-0539">Nucleus</keyword>
<keyword evidence="6" id="KW-1185">Reference proteome</keyword>
<evidence type="ECO:0000256" key="2">
    <source>
        <dbReference type="SAM" id="MobiDB-lite"/>
    </source>
</evidence>
<evidence type="ECO:0000313" key="6">
    <source>
        <dbReference type="Proteomes" id="UP001283361"/>
    </source>
</evidence>
<accession>A0AAE1CTN3</accession>
<protein>
    <recommendedName>
        <fullName evidence="7">MADF domain-containing protein</fullName>
    </recommendedName>
</protein>
<evidence type="ECO:0008006" key="7">
    <source>
        <dbReference type="Google" id="ProtNLM"/>
    </source>
</evidence>
<evidence type="ECO:0000313" key="5">
    <source>
        <dbReference type="EMBL" id="KAK3733955.1"/>
    </source>
</evidence>
<feature type="region of interest" description="Disordered" evidence="2">
    <location>
        <begin position="269"/>
        <end position="312"/>
    </location>
</feature>
<reference evidence="5" key="1">
    <citation type="journal article" date="2023" name="G3 (Bethesda)">
        <title>A reference genome for the long-term kleptoplast-retaining sea slug Elysia crispata morphotype clarki.</title>
        <authorList>
            <person name="Eastman K.E."/>
            <person name="Pendleton A.L."/>
            <person name="Shaikh M.A."/>
            <person name="Suttiyut T."/>
            <person name="Ogas R."/>
            <person name="Tomko P."/>
            <person name="Gavelis G."/>
            <person name="Widhalm J.R."/>
            <person name="Wisecaver J.H."/>
        </authorList>
    </citation>
    <scope>NUCLEOTIDE SEQUENCE</scope>
    <source>
        <strain evidence="5">ECLA1</strain>
    </source>
</reference>
<proteinExistence type="predicted"/>
<dbReference type="Proteomes" id="UP001283361">
    <property type="component" value="Unassembled WGS sequence"/>
</dbReference>
<dbReference type="EMBL" id="JAWDGP010006871">
    <property type="protein sequence ID" value="KAK3733955.1"/>
    <property type="molecule type" value="Genomic_DNA"/>
</dbReference>
<dbReference type="InterPro" id="IPR004210">
    <property type="entry name" value="BESS_motif"/>
</dbReference>
<sequence>MDVNALISAVYKRPAIWNKRIKDHSNRVLVNDAWKDISDELKHDETTLRAKWKSLRDYFIVECGKRQLATLKTRTGKPPKSKWQFYQQLLFLSDIVASKASSESVSIDSPPEIKPTSLICYESGTESPNEDGEADTHAPGVSTDIADFEAPEIGHTQVYLSESWKDKTKTQAKLSTKRKRDDVEVNLEDFSDMEEKQIQCFRRRRKKTESSDDGELLFLRSLYPYLKLVPRHLRLSARNRIQSVLEEFAFPQATDSTKRSQSNQYNVTIHSQDQNCQDRATPTPPYQNHSRGSTPHSFTSNISEHDIVVNTN</sequence>
<comment type="caution">
    <text evidence="5">The sequence shown here is derived from an EMBL/GenBank/DDBJ whole genome shotgun (WGS) entry which is preliminary data.</text>
</comment>
<gene>
    <name evidence="5" type="ORF">RRG08_024755</name>
</gene>
<evidence type="ECO:0000256" key="1">
    <source>
        <dbReference type="PROSITE-ProRule" id="PRU00371"/>
    </source>
</evidence>
<organism evidence="5 6">
    <name type="scientific">Elysia crispata</name>
    <name type="common">lettuce slug</name>
    <dbReference type="NCBI Taxonomy" id="231223"/>
    <lineage>
        <taxon>Eukaryota</taxon>
        <taxon>Metazoa</taxon>
        <taxon>Spiralia</taxon>
        <taxon>Lophotrochozoa</taxon>
        <taxon>Mollusca</taxon>
        <taxon>Gastropoda</taxon>
        <taxon>Heterobranchia</taxon>
        <taxon>Euthyneura</taxon>
        <taxon>Panpulmonata</taxon>
        <taxon>Sacoglossa</taxon>
        <taxon>Placobranchoidea</taxon>
        <taxon>Plakobranchidae</taxon>
        <taxon>Elysia</taxon>
    </lineage>
</organism>
<dbReference type="InterPro" id="IPR039353">
    <property type="entry name" value="TF_Adf1"/>
</dbReference>
<dbReference type="Pfam" id="PF10545">
    <property type="entry name" value="MADF_DNA_bdg"/>
    <property type="match status" value="1"/>
</dbReference>
<feature type="compositionally biased region" description="Basic and acidic residues" evidence="2">
    <location>
        <begin position="303"/>
        <end position="312"/>
    </location>
</feature>
<dbReference type="SMART" id="SM00595">
    <property type="entry name" value="MADF"/>
    <property type="match status" value="1"/>
</dbReference>
<dbReference type="PROSITE" id="PS51031">
    <property type="entry name" value="BESS"/>
    <property type="match status" value="1"/>
</dbReference>
<dbReference type="PANTHER" id="PTHR12243:SF67">
    <property type="entry name" value="COREPRESSOR OF PANGOLIN, ISOFORM A-RELATED"/>
    <property type="match status" value="1"/>
</dbReference>
<comment type="subcellular location">
    <subcellularLocation>
        <location evidence="1">Nucleus</location>
    </subcellularLocation>
</comment>
<dbReference type="GO" id="GO:0003677">
    <property type="term" value="F:DNA binding"/>
    <property type="evidence" value="ECO:0007669"/>
    <property type="project" value="InterPro"/>
</dbReference>
<feature type="compositionally biased region" description="Polar residues" evidence="2">
    <location>
        <begin position="269"/>
        <end position="302"/>
    </location>
</feature>
<name>A0AAE1CTN3_9GAST</name>